<name>A0A841D5C4_PLAVE</name>
<dbReference type="Proteomes" id="UP000562352">
    <property type="component" value="Unassembled WGS sequence"/>
</dbReference>
<comment type="caution">
    <text evidence="1">The sequence shown here is derived from an EMBL/GenBank/DDBJ whole genome shotgun (WGS) entry which is preliminary data.</text>
</comment>
<dbReference type="AlphaFoldDB" id="A0A841D5C4"/>
<dbReference type="EMBL" id="JACHJJ010000008">
    <property type="protein sequence ID" value="MBB5963637.1"/>
    <property type="molecule type" value="Genomic_DNA"/>
</dbReference>
<evidence type="ECO:0000313" key="1">
    <source>
        <dbReference type="EMBL" id="MBB5963637.1"/>
    </source>
</evidence>
<accession>A0A841D5C4</accession>
<dbReference type="Pfam" id="PF19654">
    <property type="entry name" value="DUF6157"/>
    <property type="match status" value="1"/>
</dbReference>
<organism evidence="1 2">
    <name type="scientific">Planomonospora venezuelensis</name>
    <dbReference type="NCBI Taxonomy" id="1999"/>
    <lineage>
        <taxon>Bacteria</taxon>
        <taxon>Bacillati</taxon>
        <taxon>Actinomycetota</taxon>
        <taxon>Actinomycetes</taxon>
        <taxon>Streptosporangiales</taxon>
        <taxon>Streptosporangiaceae</taxon>
        <taxon>Planomonospora</taxon>
    </lineage>
</organism>
<protein>
    <submittedName>
        <fullName evidence="1">Uncharacterized protein</fullName>
    </submittedName>
</protein>
<evidence type="ECO:0000313" key="2">
    <source>
        <dbReference type="Proteomes" id="UP000562352"/>
    </source>
</evidence>
<proteinExistence type="predicted"/>
<dbReference type="InterPro" id="IPR046155">
    <property type="entry name" value="DUF6157"/>
</dbReference>
<reference evidence="1 2" key="1">
    <citation type="submission" date="2020-08" db="EMBL/GenBank/DDBJ databases">
        <title>Genomic Encyclopedia of Type Strains, Phase III (KMG-III): the genomes of soil and plant-associated and newly described type strains.</title>
        <authorList>
            <person name="Whitman W."/>
        </authorList>
    </citation>
    <scope>NUCLEOTIDE SEQUENCE [LARGE SCALE GENOMIC DNA]</scope>
    <source>
        <strain evidence="1 2">CECT 3303</strain>
    </source>
</reference>
<dbReference type="RefSeq" id="WP_184941917.1">
    <property type="nucleotide sequence ID" value="NZ_BAAAWZ010000001.1"/>
</dbReference>
<keyword evidence="2" id="KW-1185">Reference proteome</keyword>
<sequence length="140" mass="15632">MDLNYYRTLIAVADDCPVSASVVPPERGGRLTVAGVQHRMLDGDPHVLTQEDVLFETWLRRQEPGERSANEVARLRDAFFSKPQACLRASPLPKKYGWGLLFDAEGRVALCPMESDAYRRIVEGDGDGVTVLKAMRSRRA</sequence>
<gene>
    <name evidence="1" type="ORF">FHS22_002917</name>
</gene>